<evidence type="ECO:0000313" key="2">
    <source>
        <dbReference type="Proteomes" id="UP000230922"/>
    </source>
</evidence>
<dbReference type="InterPro" id="IPR000831">
    <property type="entry name" value="Trp_repress"/>
</dbReference>
<evidence type="ECO:0000313" key="1">
    <source>
        <dbReference type="EMBL" id="PIR96067.1"/>
    </source>
</evidence>
<dbReference type="Proteomes" id="UP000230922">
    <property type="component" value="Unassembled WGS sequence"/>
</dbReference>
<dbReference type="Pfam" id="PF01371">
    <property type="entry name" value="Trp_repressor"/>
    <property type="match status" value="1"/>
</dbReference>
<proteinExistence type="predicted"/>
<dbReference type="NCBIfam" id="TIGR02531">
    <property type="entry name" value="yecD_yerC"/>
    <property type="match status" value="1"/>
</dbReference>
<sequence length="177" mass="20844">MAKFSRKSKLSKSQTQELIIDLCESIASVKDSQEAAKLLTDLLGKQELEMLARRLKVAEMLLDEQTYDDICEALKISRSTIARVQAWLQNSGEGYRLVMERTKKSRGFKKRVQVTPKFTNLKRKYPIYFWPQIAMEYWLQNSSRKHKEQMQKLLAKLDEKPAIYKELERTLRRKIVS</sequence>
<name>A0A2H0VAC8_9BACT</name>
<dbReference type="InterPro" id="IPR038116">
    <property type="entry name" value="TrpR-like_sf"/>
</dbReference>
<accession>A0A2H0VAC8</accession>
<dbReference type="EMBL" id="PFAK01000050">
    <property type="protein sequence ID" value="PIR96067.1"/>
    <property type="molecule type" value="Genomic_DNA"/>
</dbReference>
<evidence type="ECO:0008006" key="3">
    <source>
        <dbReference type="Google" id="ProtNLM"/>
    </source>
</evidence>
<dbReference type="GO" id="GO:0003700">
    <property type="term" value="F:DNA-binding transcription factor activity"/>
    <property type="evidence" value="ECO:0007669"/>
    <property type="project" value="InterPro"/>
</dbReference>
<dbReference type="Gene3D" id="1.10.1270.10">
    <property type="entry name" value="TrpR-like"/>
    <property type="match status" value="1"/>
</dbReference>
<dbReference type="PANTHER" id="PTHR40080:SF1">
    <property type="entry name" value="TRPR-LIKE PROTEIN YERC_YECD"/>
    <property type="match status" value="1"/>
</dbReference>
<dbReference type="PANTHER" id="PTHR40080">
    <property type="entry name" value="LMO1763 PROTEIN"/>
    <property type="match status" value="1"/>
</dbReference>
<organism evidence="1 2">
    <name type="scientific">Candidatus Doudnabacteria bacterium CG10_big_fil_rev_8_21_14_0_10_42_18</name>
    <dbReference type="NCBI Taxonomy" id="1974552"/>
    <lineage>
        <taxon>Bacteria</taxon>
        <taxon>Candidatus Doudnaibacteriota</taxon>
    </lineage>
</organism>
<protein>
    <recommendedName>
        <fullName evidence="3">TrpR like protein, YerC/YecD</fullName>
    </recommendedName>
</protein>
<dbReference type="InterPro" id="IPR010921">
    <property type="entry name" value="Trp_repressor/repl_initiator"/>
</dbReference>
<comment type="caution">
    <text evidence="1">The sequence shown here is derived from an EMBL/GenBank/DDBJ whole genome shotgun (WGS) entry which is preliminary data.</text>
</comment>
<dbReference type="GO" id="GO:0043565">
    <property type="term" value="F:sequence-specific DNA binding"/>
    <property type="evidence" value="ECO:0007669"/>
    <property type="project" value="InterPro"/>
</dbReference>
<dbReference type="AlphaFoldDB" id="A0A2H0VAC8"/>
<dbReference type="InterPro" id="IPR013368">
    <property type="entry name" value="YecD_YerC"/>
</dbReference>
<dbReference type="SUPFAM" id="SSF48295">
    <property type="entry name" value="TrpR-like"/>
    <property type="match status" value="1"/>
</dbReference>
<reference evidence="2" key="1">
    <citation type="submission" date="2017-09" db="EMBL/GenBank/DDBJ databases">
        <title>Depth-based differentiation of microbial function through sediment-hosted aquifers and enrichment of novel symbionts in the deep terrestrial subsurface.</title>
        <authorList>
            <person name="Probst A.J."/>
            <person name="Ladd B."/>
            <person name="Jarett J.K."/>
            <person name="Geller-Mcgrath D.E."/>
            <person name="Sieber C.M.K."/>
            <person name="Emerson J.B."/>
            <person name="Anantharaman K."/>
            <person name="Thomas B.C."/>
            <person name="Malmstrom R."/>
            <person name="Stieglmeier M."/>
            <person name="Klingl A."/>
            <person name="Woyke T."/>
            <person name="Ryan C.M."/>
            <person name="Banfield J.F."/>
        </authorList>
    </citation>
    <scope>NUCLEOTIDE SEQUENCE [LARGE SCALE GENOMIC DNA]</scope>
</reference>
<gene>
    <name evidence="1" type="ORF">COT92_03080</name>
</gene>